<dbReference type="SMART" id="SM01008">
    <property type="entry name" value="Ald_Xan_dh_C"/>
    <property type="match status" value="1"/>
</dbReference>
<reference evidence="3 4" key="1">
    <citation type="submission" date="2016-10" db="EMBL/GenBank/DDBJ databases">
        <authorList>
            <person name="de Groot N.N."/>
        </authorList>
    </citation>
    <scope>NUCLEOTIDE SEQUENCE [LARGE SCALE GENOMIC DNA]</scope>
    <source>
        <strain evidence="3 4">DSM 21668</strain>
    </source>
</reference>
<dbReference type="GO" id="GO:0016491">
    <property type="term" value="F:oxidoreductase activity"/>
    <property type="evidence" value="ECO:0007669"/>
    <property type="project" value="InterPro"/>
</dbReference>
<dbReference type="OrthoDB" id="9767994at2"/>
<dbReference type="PANTHER" id="PTHR47495">
    <property type="entry name" value="ALDEHYDE DEHYDROGENASE"/>
    <property type="match status" value="1"/>
</dbReference>
<keyword evidence="4" id="KW-1185">Reference proteome</keyword>
<accession>A0A1G9LFJ0</accession>
<dbReference type="PIRSF" id="PIRSF036389">
    <property type="entry name" value="IOR_B"/>
    <property type="match status" value="1"/>
</dbReference>
<dbReference type="AlphaFoldDB" id="A0A1G9LFJ0"/>
<dbReference type="RefSeq" id="WP_093199496.1">
    <property type="nucleotide sequence ID" value="NZ_FNGS01000002.1"/>
</dbReference>
<feature type="signal peptide" evidence="1">
    <location>
        <begin position="1"/>
        <end position="32"/>
    </location>
</feature>
<dbReference type="STRING" id="563176.SAMN04488090_1398"/>
<evidence type="ECO:0000313" key="4">
    <source>
        <dbReference type="Proteomes" id="UP000198901"/>
    </source>
</evidence>
<sequence length="720" mass="78407">MKPQHTSRRGFLKAGGSAGALLALGFSLPAQAGDVVLHKIEKTALGLELSPYILIDDTGKITLLNPRPDMGQGTYQSMPALIAEELEVSFDQIHIIQTNGQGKYGAQLSGGSSSVRTRWIPMRKAGAAVREMLIQAAANKWKVPVAECFAENAKVIHRPSGKSFPYAELVEEASRLEIPKEPKLKDPKDFKLLGKNIPKPDVPLKVTGRAQFGIDVEVPGMLYASIERSPSIHGKVISFDDAAALKVPGVKKVLKAERAMPHLTVETVAVVATNYWAAMEGRRKLKVQWEKKDPTYLATDTYSARLKELAGKESSDFAGNKGDFAAAYAGAARKIQASYETPFAAHAAMEPVNATAWFKGDSLEIWAPTQGPDGTISELARYLNLKPEQVKVNVTFLGGAFGRKAYLDFVKEAAFLSKAVGAPVKLLWTREDDMTQGPYRPAMLSVLEGGIDAQGKITAFHHKIITESIQEQVFKADLKGKADGWTEEGIGEKDSPIEVPNIRRSYLKARTDLPIVWWRSVYASTNVFGHESFIDELAHAAGRDPLDLRLELFKDSPRFVKVLETLAEKSGYRQKRPAGKAMGIAIARSFSTICAHAFTVAKTKDGVKIEKVVSVIDCGMVVNPDNVRAQTESNVVYGLTAALKGPITYADGAIQQSNFHNYPVLRLPEMPKVEVHIIDNQEAPGGVGEPGLPPIAPALANALFNLTGKRVRKLPMELNG</sequence>
<keyword evidence="1" id="KW-0732">Signal</keyword>
<dbReference type="InterPro" id="IPR006311">
    <property type="entry name" value="TAT_signal"/>
</dbReference>
<dbReference type="Proteomes" id="UP000198901">
    <property type="component" value="Unassembled WGS sequence"/>
</dbReference>
<evidence type="ECO:0000313" key="3">
    <source>
        <dbReference type="EMBL" id="SDL60720.1"/>
    </source>
</evidence>
<dbReference type="InterPro" id="IPR008274">
    <property type="entry name" value="AldOxase/xan_DH_MoCoBD1"/>
</dbReference>
<dbReference type="InterPro" id="IPR052516">
    <property type="entry name" value="N-heterocyclic_Hydroxylase"/>
</dbReference>
<dbReference type="PROSITE" id="PS51318">
    <property type="entry name" value="TAT"/>
    <property type="match status" value="1"/>
</dbReference>
<name>A0A1G9LFJ0_9BACT</name>
<dbReference type="InterPro" id="IPR046867">
    <property type="entry name" value="AldOxase/xan_DH_MoCoBD2"/>
</dbReference>
<dbReference type="PANTHER" id="PTHR47495:SF2">
    <property type="entry name" value="ALDEHYDE DEHYDROGENASE"/>
    <property type="match status" value="1"/>
</dbReference>
<dbReference type="SUPFAM" id="SSF56003">
    <property type="entry name" value="Molybdenum cofactor-binding domain"/>
    <property type="match status" value="2"/>
</dbReference>
<dbReference type="Pfam" id="PF20256">
    <property type="entry name" value="MoCoBD_2"/>
    <property type="match status" value="2"/>
</dbReference>
<proteinExistence type="predicted"/>
<feature type="domain" description="Aldehyde oxidase/xanthine dehydrogenase a/b hammerhead" evidence="2">
    <location>
        <begin position="207"/>
        <end position="293"/>
    </location>
</feature>
<protein>
    <submittedName>
        <fullName evidence="3">Isoquinoline 1-oxidoreductase, beta subunit</fullName>
    </submittedName>
</protein>
<evidence type="ECO:0000259" key="2">
    <source>
        <dbReference type="SMART" id="SM01008"/>
    </source>
</evidence>
<dbReference type="Pfam" id="PF02738">
    <property type="entry name" value="MoCoBD_1"/>
    <property type="match status" value="1"/>
</dbReference>
<evidence type="ECO:0000256" key="1">
    <source>
        <dbReference type="SAM" id="SignalP"/>
    </source>
</evidence>
<dbReference type="EMBL" id="FNGS01000002">
    <property type="protein sequence ID" value="SDL60720.1"/>
    <property type="molecule type" value="Genomic_DNA"/>
</dbReference>
<dbReference type="InterPro" id="IPR000674">
    <property type="entry name" value="Ald_Oxase/Xan_DH_a/b"/>
</dbReference>
<dbReference type="InterPro" id="IPR012368">
    <property type="entry name" value="OxRdtase_Mopterin-bd_su_IorB"/>
</dbReference>
<dbReference type="InterPro" id="IPR037165">
    <property type="entry name" value="AldOxase/xan_DH_Mopterin-bd_sf"/>
</dbReference>
<dbReference type="Gene3D" id="3.90.1170.50">
    <property type="entry name" value="Aldehyde oxidase/xanthine dehydrogenase, a/b hammerhead"/>
    <property type="match status" value="1"/>
</dbReference>
<organism evidence="3 4">
    <name type="scientific">Siphonobacter aquaeclarae</name>
    <dbReference type="NCBI Taxonomy" id="563176"/>
    <lineage>
        <taxon>Bacteria</taxon>
        <taxon>Pseudomonadati</taxon>
        <taxon>Bacteroidota</taxon>
        <taxon>Cytophagia</taxon>
        <taxon>Cytophagales</taxon>
        <taxon>Cytophagaceae</taxon>
        <taxon>Siphonobacter</taxon>
    </lineage>
</organism>
<dbReference type="Gene3D" id="3.30.365.10">
    <property type="entry name" value="Aldehyde oxidase/xanthine dehydrogenase, molybdopterin binding domain"/>
    <property type="match status" value="4"/>
</dbReference>
<dbReference type="InterPro" id="IPR019546">
    <property type="entry name" value="TAT_signal_bac_arc"/>
</dbReference>
<dbReference type="NCBIfam" id="TIGR01409">
    <property type="entry name" value="TAT_signal_seq"/>
    <property type="match status" value="1"/>
</dbReference>
<feature type="chain" id="PRO_5011586400" evidence="1">
    <location>
        <begin position="33"/>
        <end position="720"/>
    </location>
</feature>
<gene>
    <name evidence="3" type="ORF">SAMN04488090_1398</name>
</gene>